<reference evidence="2" key="1">
    <citation type="submission" date="2023-09" db="EMBL/GenBank/DDBJ databases">
        <title>Description of first Herbaspirillum huttiense subsp. nephrolepsisexaltata and Herbaspirillum huttiense subsp. lycopersicon.</title>
        <authorList>
            <person name="Poudel M."/>
            <person name="Sharma A."/>
            <person name="Goss E."/>
            <person name="Tapia J.H."/>
            <person name="Harmon C.M."/>
            <person name="Jones J.B."/>
        </authorList>
    </citation>
    <scope>NUCLEOTIDE SEQUENCE</scope>
    <source>
        <strain evidence="2">SE1</strain>
    </source>
</reference>
<feature type="transmembrane region" description="Helical" evidence="1">
    <location>
        <begin position="18"/>
        <end position="40"/>
    </location>
</feature>
<comment type="caution">
    <text evidence="2">The sequence shown here is derived from an EMBL/GenBank/DDBJ whole genome shotgun (WGS) entry which is preliminary data.</text>
</comment>
<evidence type="ECO:0000256" key="1">
    <source>
        <dbReference type="SAM" id="Phobius"/>
    </source>
</evidence>
<name>A0ABU2EJG9_9BURK</name>
<feature type="transmembrane region" description="Helical" evidence="1">
    <location>
        <begin position="88"/>
        <end position="107"/>
    </location>
</feature>
<dbReference type="PANTHER" id="PTHR35813:SF1">
    <property type="entry name" value="INNER MEMBRANE PROTEIN YBAN"/>
    <property type="match status" value="1"/>
</dbReference>
<accession>A0ABU2EJG9</accession>
<feature type="transmembrane region" description="Helical" evidence="1">
    <location>
        <begin position="114"/>
        <end position="131"/>
    </location>
</feature>
<sequence length="145" mass="16010">MTGGTTEAEPKRLTRHRLVAWAWLLLAYASLALGVIAIFIPGLPTTEFILLSAWAASRGSPRLQRWLEQHRLFGPMIHNWRHGRAVTIRAKATASLTMTLCLIIMALTIQRRWILLLAALGMAVGAAWMWSRPEPGGAGTDGSRD</sequence>
<dbReference type="EMBL" id="JAVLSJ010000003">
    <property type="protein sequence ID" value="MDR9848269.1"/>
    <property type="molecule type" value="Genomic_DNA"/>
</dbReference>
<keyword evidence="1" id="KW-0472">Membrane</keyword>
<dbReference type="InterPro" id="IPR007401">
    <property type="entry name" value="DUF454"/>
</dbReference>
<dbReference type="PANTHER" id="PTHR35813">
    <property type="entry name" value="INNER MEMBRANE PROTEIN YBAN"/>
    <property type="match status" value="1"/>
</dbReference>
<evidence type="ECO:0000313" key="2">
    <source>
        <dbReference type="EMBL" id="MDR9848269.1"/>
    </source>
</evidence>
<keyword evidence="1" id="KW-1133">Transmembrane helix</keyword>
<organism evidence="2 3">
    <name type="scientific">Herbaspirillum huttiense subsp. lycopersici</name>
    <dbReference type="NCBI Taxonomy" id="3074428"/>
    <lineage>
        <taxon>Bacteria</taxon>
        <taxon>Pseudomonadati</taxon>
        <taxon>Pseudomonadota</taxon>
        <taxon>Betaproteobacteria</taxon>
        <taxon>Burkholderiales</taxon>
        <taxon>Oxalobacteraceae</taxon>
        <taxon>Herbaspirillum</taxon>
    </lineage>
</organism>
<dbReference type="Pfam" id="PF04304">
    <property type="entry name" value="DUF454"/>
    <property type="match status" value="1"/>
</dbReference>
<gene>
    <name evidence="2" type="ORF">RI048_08605</name>
</gene>
<protein>
    <submittedName>
        <fullName evidence="2">YbaN family protein</fullName>
    </submittedName>
</protein>
<keyword evidence="3" id="KW-1185">Reference proteome</keyword>
<dbReference type="Proteomes" id="UP001246576">
    <property type="component" value="Unassembled WGS sequence"/>
</dbReference>
<evidence type="ECO:0000313" key="3">
    <source>
        <dbReference type="Proteomes" id="UP001246576"/>
    </source>
</evidence>
<proteinExistence type="predicted"/>
<dbReference type="RefSeq" id="WP_121041836.1">
    <property type="nucleotide sequence ID" value="NZ_JAVLSJ010000003.1"/>
</dbReference>
<keyword evidence="1" id="KW-0812">Transmembrane</keyword>